<dbReference type="Proteomes" id="UP000003340">
    <property type="component" value="Unassembled WGS sequence"/>
</dbReference>
<dbReference type="AlphaFoldDB" id="C0ED43"/>
<reference evidence="1 2" key="2">
    <citation type="submission" date="2009-02" db="EMBL/GenBank/DDBJ databases">
        <title>Draft genome sequence of Clostridium methylpentosum (DSM 5476).</title>
        <authorList>
            <person name="Sudarsanam P."/>
            <person name="Ley R."/>
            <person name="Guruge J."/>
            <person name="Turnbaugh P.J."/>
            <person name="Mahowald M."/>
            <person name="Liep D."/>
            <person name="Gordon J."/>
        </authorList>
    </citation>
    <scope>NUCLEOTIDE SEQUENCE [LARGE SCALE GENOMIC DNA]</scope>
    <source>
        <strain evidence="1 2">DSM 5476</strain>
    </source>
</reference>
<gene>
    <name evidence="1" type="ORF">CLOSTMETH_01769</name>
</gene>
<dbReference type="HOGENOM" id="CLU_3287476_0_0_9"/>
<accession>C0ED43</accession>
<sequence>MNSPLLNRLLALPVTFAAAFCLSRAGRWFASASGKRLKFS</sequence>
<evidence type="ECO:0000313" key="1">
    <source>
        <dbReference type="EMBL" id="EEG30556.1"/>
    </source>
</evidence>
<proteinExistence type="predicted"/>
<comment type="caution">
    <text evidence="1">The sequence shown here is derived from an EMBL/GenBank/DDBJ whole genome shotgun (WGS) entry which is preliminary data.</text>
</comment>
<dbReference type="EMBL" id="ACEC01000060">
    <property type="protein sequence ID" value="EEG30556.1"/>
    <property type="molecule type" value="Genomic_DNA"/>
</dbReference>
<protein>
    <submittedName>
        <fullName evidence="1">Uncharacterized protein</fullName>
    </submittedName>
</protein>
<name>C0ED43_9FIRM</name>
<keyword evidence="2" id="KW-1185">Reference proteome</keyword>
<evidence type="ECO:0000313" key="2">
    <source>
        <dbReference type="Proteomes" id="UP000003340"/>
    </source>
</evidence>
<reference evidence="1 2" key="1">
    <citation type="submission" date="2009-01" db="EMBL/GenBank/DDBJ databases">
        <authorList>
            <person name="Fulton L."/>
            <person name="Clifton S."/>
            <person name="Fulton B."/>
            <person name="Xu J."/>
            <person name="Minx P."/>
            <person name="Pepin K.H."/>
            <person name="Johnson M."/>
            <person name="Bhonagiri V."/>
            <person name="Nash W.E."/>
            <person name="Mardis E.R."/>
            <person name="Wilson R.K."/>
        </authorList>
    </citation>
    <scope>NUCLEOTIDE SEQUENCE [LARGE SCALE GENOMIC DNA]</scope>
    <source>
        <strain evidence="1 2">DSM 5476</strain>
    </source>
</reference>
<organism evidence="1 2">
    <name type="scientific">[Clostridium] methylpentosum DSM 5476</name>
    <dbReference type="NCBI Taxonomy" id="537013"/>
    <lineage>
        <taxon>Bacteria</taxon>
        <taxon>Bacillati</taxon>
        <taxon>Bacillota</taxon>
        <taxon>Clostridia</taxon>
        <taxon>Eubacteriales</taxon>
        <taxon>Oscillospiraceae</taxon>
        <taxon>Oscillospiraceae incertae sedis</taxon>
    </lineage>
</organism>